<dbReference type="AlphaFoldDB" id="A0A564YS18"/>
<gene>
    <name evidence="1" type="ORF">WMSIL1_LOCUS8963</name>
</gene>
<organism evidence="1 2">
    <name type="scientific">Hymenolepis diminuta</name>
    <name type="common">Rat tapeworm</name>
    <dbReference type="NCBI Taxonomy" id="6216"/>
    <lineage>
        <taxon>Eukaryota</taxon>
        <taxon>Metazoa</taxon>
        <taxon>Spiralia</taxon>
        <taxon>Lophotrochozoa</taxon>
        <taxon>Platyhelminthes</taxon>
        <taxon>Cestoda</taxon>
        <taxon>Eucestoda</taxon>
        <taxon>Cyclophyllidea</taxon>
        <taxon>Hymenolepididae</taxon>
        <taxon>Hymenolepis</taxon>
    </lineage>
</organism>
<dbReference type="Proteomes" id="UP000321570">
    <property type="component" value="Unassembled WGS sequence"/>
</dbReference>
<evidence type="ECO:0008006" key="3">
    <source>
        <dbReference type="Google" id="ProtNLM"/>
    </source>
</evidence>
<keyword evidence="2" id="KW-1185">Reference proteome</keyword>
<accession>A0A564YS18</accession>
<proteinExistence type="predicted"/>
<protein>
    <recommendedName>
        <fullName evidence="3">Integrase catalytic domain-containing protein</fullName>
    </recommendedName>
</protein>
<evidence type="ECO:0000313" key="2">
    <source>
        <dbReference type="Proteomes" id="UP000321570"/>
    </source>
</evidence>
<reference evidence="1 2" key="1">
    <citation type="submission" date="2019-07" db="EMBL/GenBank/DDBJ databases">
        <authorList>
            <person name="Jastrzebski P J."/>
            <person name="Paukszto L."/>
            <person name="Jastrzebski P J."/>
        </authorList>
    </citation>
    <scope>NUCLEOTIDE SEQUENCE [LARGE SCALE GENOMIC DNA]</scope>
    <source>
        <strain evidence="1 2">WMS-il1</strain>
    </source>
</reference>
<name>A0A564YS18_HYMDI</name>
<evidence type="ECO:0000313" key="1">
    <source>
        <dbReference type="EMBL" id="VUZ49986.1"/>
    </source>
</evidence>
<feature type="non-terminal residue" evidence="1">
    <location>
        <position position="1"/>
    </location>
</feature>
<dbReference type="EMBL" id="CABIJS010000344">
    <property type="protein sequence ID" value="VUZ49986.1"/>
    <property type="molecule type" value="Genomic_DNA"/>
</dbReference>
<sequence length="171" mass="19600">THRLPKTLVSDNGTQFTSISHPAIGDKSPAEVLMGRKLGTGHEAMLPKKTRPNEKRGNKKNGFTVNTLVYACDYRLGRQWTVAIVQKRHGSMIYDVEVGKNTCVRHHNQLRRRLAEPTFDRRYSLLDTFNLTHVLPLRSQIIDQVTLPSRAARTKWKPSRLQIDPSWKIYG</sequence>